<sequence length="204" mass="21467">MSFSPTTFIAALFLALAAHAGDARAASAACELDVYAKDTDPKGLNVRSGPSINAPVVATLPGWNPPGPDDELEGHLPVGFTIVEARDGWVRIADVSIPDPATGAHRASPIRGWVSGKRVGYNLQTEVGFQNPDPSSPALIQQDGGIVLTDAIGISGCTGEWARIDYGDPRSPKRAWFRGLCGLIETTCDGRNGDESRGEDADAR</sequence>
<dbReference type="Gene3D" id="2.30.30.40">
    <property type="entry name" value="SH3 Domains"/>
    <property type="match status" value="1"/>
</dbReference>
<feature type="chain" id="PRO_5016563396" evidence="1">
    <location>
        <begin position="21"/>
        <end position="204"/>
    </location>
</feature>
<reference evidence="2 3" key="1">
    <citation type="submission" date="2018-08" db="EMBL/GenBank/DDBJ databases">
        <title>Lysobacter sp. zong2l5, whole genome shotgun sequence.</title>
        <authorList>
            <person name="Zhang X."/>
            <person name="Feng G."/>
            <person name="Zhu H."/>
        </authorList>
    </citation>
    <scope>NUCLEOTIDE SEQUENCE [LARGE SCALE GENOMIC DNA]</scope>
    <source>
        <strain evidence="3">zong2l5</strain>
    </source>
</reference>
<proteinExistence type="predicted"/>
<dbReference type="EMBL" id="QTSU01000001">
    <property type="protein sequence ID" value="RDZ28781.1"/>
    <property type="molecule type" value="Genomic_DNA"/>
</dbReference>
<gene>
    <name evidence="2" type="ORF">DX914_06595</name>
</gene>
<dbReference type="AlphaFoldDB" id="A0A371K4C0"/>
<evidence type="ECO:0000313" key="3">
    <source>
        <dbReference type="Proteomes" id="UP000264492"/>
    </source>
</evidence>
<keyword evidence="3" id="KW-1185">Reference proteome</keyword>
<protein>
    <submittedName>
        <fullName evidence="2">SH3 domain-containing protein</fullName>
    </submittedName>
</protein>
<dbReference type="OrthoDB" id="7596208at2"/>
<feature type="signal peptide" evidence="1">
    <location>
        <begin position="1"/>
        <end position="20"/>
    </location>
</feature>
<dbReference type="RefSeq" id="WP_115858217.1">
    <property type="nucleotide sequence ID" value="NZ_QTSU01000001.1"/>
</dbReference>
<evidence type="ECO:0000313" key="2">
    <source>
        <dbReference type="EMBL" id="RDZ28781.1"/>
    </source>
</evidence>
<evidence type="ECO:0000256" key="1">
    <source>
        <dbReference type="SAM" id="SignalP"/>
    </source>
</evidence>
<keyword evidence="1" id="KW-0732">Signal</keyword>
<organism evidence="2 3">
    <name type="scientific">Lysobacter silvisoli</name>
    <dbReference type="NCBI Taxonomy" id="2293254"/>
    <lineage>
        <taxon>Bacteria</taxon>
        <taxon>Pseudomonadati</taxon>
        <taxon>Pseudomonadota</taxon>
        <taxon>Gammaproteobacteria</taxon>
        <taxon>Lysobacterales</taxon>
        <taxon>Lysobacteraceae</taxon>
        <taxon>Lysobacter</taxon>
    </lineage>
</organism>
<dbReference type="Proteomes" id="UP000264492">
    <property type="component" value="Unassembled WGS sequence"/>
</dbReference>
<name>A0A371K4C0_9GAMM</name>
<accession>A0A371K4C0</accession>
<comment type="caution">
    <text evidence="2">The sequence shown here is derived from an EMBL/GenBank/DDBJ whole genome shotgun (WGS) entry which is preliminary data.</text>
</comment>